<dbReference type="EMBL" id="CAIT01000009">
    <property type="protein sequence ID" value="CCH55134.1"/>
    <property type="molecule type" value="Genomic_DNA"/>
</dbReference>
<comment type="caution">
    <text evidence="1">The sequence shown here is derived from an EMBL/GenBank/DDBJ whole genome shotgun (WGS) entry which is preliminary data.</text>
</comment>
<gene>
    <name evidence="1" type="ORF">BN8_04370</name>
</gene>
<evidence type="ECO:0000313" key="1">
    <source>
        <dbReference type="EMBL" id="CCH55134.1"/>
    </source>
</evidence>
<accession>I2GMK6</accession>
<protein>
    <submittedName>
        <fullName evidence="1">Uncharacterized protein</fullName>
    </submittedName>
</protein>
<name>I2GMK6_9BACT</name>
<reference evidence="1 2" key="1">
    <citation type="journal article" date="2012" name="J. Bacteriol.">
        <title>Genome Sequence of the Filamentous Bacterium Fibrisoma limi BUZ 3T.</title>
        <authorList>
            <person name="Filippini M."/>
            <person name="Qi W."/>
            <person name="Jaenicke S."/>
            <person name="Goesmann A."/>
            <person name="Smits T.H."/>
            <person name="Bagheri H.C."/>
        </authorList>
    </citation>
    <scope>NUCLEOTIDE SEQUENCE [LARGE SCALE GENOMIC DNA]</scope>
    <source>
        <strain evidence="2">BUZ 3T</strain>
    </source>
</reference>
<organism evidence="1 2">
    <name type="scientific">Fibrisoma limi BUZ 3</name>
    <dbReference type="NCBI Taxonomy" id="1185876"/>
    <lineage>
        <taxon>Bacteria</taxon>
        <taxon>Pseudomonadati</taxon>
        <taxon>Bacteroidota</taxon>
        <taxon>Cytophagia</taxon>
        <taxon>Cytophagales</taxon>
        <taxon>Spirosomataceae</taxon>
        <taxon>Fibrisoma</taxon>
    </lineage>
</organism>
<sequence>MIGLCISSGGERRYYLLVFCRVEAAGQSKIQFISSLHFITLFLSSKK</sequence>
<keyword evidence="2" id="KW-1185">Reference proteome</keyword>
<dbReference type="AlphaFoldDB" id="I2GMK6"/>
<proteinExistence type="predicted"/>
<dbReference type="Proteomes" id="UP000009309">
    <property type="component" value="Unassembled WGS sequence"/>
</dbReference>
<evidence type="ECO:0000313" key="2">
    <source>
        <dbReference type="Proteomes" id="UP000009309"/>
    </source>
</evidence>